<organism evidence="18 19">
    <name type="scientific">Abeliophyllum distichum</name>
    <dbReference type="NCBI Taxonomy" id="126358"/>
    <lineage>
        <taxon>Eukaryota</taxon>
        <taxon>Viridiplantae</taxon>
        <taxon>Streptophyta</taxon>
        <taxon>Embryophyta</taxon>
        <taxon>Tracheophyta</taxon>
        <taxon>Spermatophyta</taxon>
        <taxon>Magnoliopsida</taxon>
        <taxon>eudicotyledons</taxon>
        <taxon>Gunneridae</taxon>
        <taxon>Pentapetalae</taxon>
        <taxon>asterids</taxon>
        <taxon>lamiids</taxon>
        <taxon>Lamiales</taxon>
        <taxon>Oleaceae</taxon>
        <taxon>Forsythieae</taxon>
        <taxon>Abeliophyllum</taxon>
    </lineage>
</organism>
<evidence type="ECO:0000256" key="3">
    <source>
        <dbReference type="ARBA" id="ARBA00010217"/>
    </source>
</evidence>
<keyword evidence="11 16" id="KW-0067">ATP-binding</keyword>
<dbReference type="InterPro" id="IPR029058">
    <property type="entry name" value="AB_hydrolase_fold"/>
</dbReference>
<evidence type="ECO:0000256" key="8">
    <source>
        <dbReference type="ARBA" id="ARBA00022729"/>
    </source>
</evidence>
<dbReference type="InterPro" id="IPR013094">
    <property type="entry name" value="AB_hydrolase_3"/>
</dbReference>
<keyword evidence="9 16" id="KW-0547">Nucleotide-binding</keyword>
<comment type="similarity">
    <text evidence="3">In the C-terminal section; belongs to the protein kinase superfamily. Ser/Thr protein kinase family.</text>
</comment>
<dbReference type="InterPro" id="IPR011009">
    <property type="entry name" value="Kinase-like_dom_sf"/>
</dbReference>
<dbReference type="Proteomes" id="UP001604336">
    <property type="component" value="Unassembled WGS sequence"/>
</dbReference>
<keyword evidence="6" id="KW-0808">Transferase</keyword>
<evidence type="ECO:0000256" key="10">
    <source>
        <dbReference type="ARBA" id="ARBA00022777"/>
    </source>
</evidence>
<dbReference type="Pfam" id="PF00069">
    <property type="entry name" value="Pkinase"/>
    <property type="match status" value="1"/>
</dbReference>
<dbReference type="Gene3D" id="3.30.200.20">
    <property type="entry name" value="Phosphorylase Kinase, domain 1"/>
    <property type="match status" value="1"/>
</dbReference>
<dbReference type="FunFam" id="1.10.510.10:FF:000240">
    <property type="entry name" value="Lectin-domain containing receptor kinase A4.3"/>
    <property type="match status" value="1"/>
</dbReference>
<dbReference type="InterPro" id="IPR008271">
    <property type="entry name" value="Ser/Thr_kinase_AS"/>
</dbReference>
<accession>A0ABD1VX83</accession>
<dbReference type="GO" id="GO:0005524">
    <property type="term" value="F:ATP binding"/>
    <property type="evidence" value="ECO:0007669"/>
    <property type="project" value="UniProtKB-UniRule"/>
</dbReference>
<dbReference type="PROSITE" id="PS00108">
    <property type="entry name" value="PROTEIN_KINASE_ST"/>
    <property type="match status" value="1"/>
</dbReference>
<evidence type="ECO:0000313" key="19">
    <source>
        <dbReference type="Proteomes" id="UP001604336"/>
    </source>
</evidence>
<dbReference type="GO" id="GO:0005886">
    <property type="term" value="C:plasma membrane"/>
    <property type="evidence" value="ECO:0007669"/>
    <property type="project" value="UniProtKB-SubCell"/>
</dbReference>
<evidence type="ECO:0000256" key="5">
    <source>
        <dbReference type="ARBA" id="ARBA00022475"/>
    </source>
</evidence>
<comment type="caution">
    <text evidence="18">The sequence shown here is derived from an EMBL/GenBank/DDBJ whole genome shotgun (WGS) entry which is preliminary data.</text>
</comment>
<keyword evidence="14" id="KW-0675">Receptor</keyword>
<keyword evidence="19" id="KW-1185">Reference proteome</keyword>
<evidence type="ECO:0000256" key="4">
    <source>
        <dbReference type="ARBA" id="ARBA00010515"/>
    </source>
</evidence>
<dbReference type="Pfam" id="PF07859">
    <property type="entry name" value="Abhydrolase_3"/>
    <property type="match status" value="1"/>
</dbReference>
<keyword evidence="12" id="KW-1133">Transmembrane helix</keyword>
<keyword evidence="10 18" id="KW-0418">Kinase</keyword>
<dbReference type="PROSITE" id="PS50011">
    <property type="entry name" value="PROTEIN_KINASE_DOM"/>
    <property type="match status" value="1"/>
</dbReference>
<evidence type="ECO:0000259" key="17">
    <source>
        <dbReference type="PROSITE" id="PS50011"/>
    </source>
</evidence>
<keyword evidence="15" id="KW-0325">Glycoprotein</keyword>
<dbReference type="FunFam" id="3.30.200.20:FF:000406">
    <property type="entry name" value="PTI1-like tyrosine-protein kinase At3g15890"/>
    <property type="match status" value="1"/>
</dbReference>
<evidence type="ECO:0000313" key="18">
    <source>
        <dbReference type="EMBL" id="KAL2542007.1"/>
    </source>
</evidence>
<feature type="domain" description="Protein kinase" evidence="17">
    <location>
        <begin position="43"/>
        <end position="321"/>
    </location>
</feature>
<dbReference type="SUPFAM" id="SSF56112">
    <property type="entry name" value="Protein kinase-like (PK-like)"/>
    <property type="match status" value="1"/>
</dbReference>
<dbReference type="Gene3D" id="1.10.510.10">
    <property type="entry name" value="Transferase(Phosphotransferase) domain 1"/>
    <property type="match status" value="1"/>
</dbReference>
<reference evidence="19" key="1">
    <citation type="submission" date="2024-07" db="EMBL/GenBank/DDBJ databases">
        <title>Two chromosome-level genome assemblies of Korean endemic species Abeliophyllum distichum and Forsythia ovata (Oleaceae).</title>
        <authorList>
            <person name="Jang H."/>
        </authorList>
    </citation>
    <scope>NUCLEOTIDE SEQUENCE [LARGE SCALE GENOMIC DNA]</scope>
</reference>
<keyword evidence="13" id="KW-0472">Membrane</keyword>
<comment type="similarity">
    <text evidence="2">In the N-terminal section; belongs to the leguminous lectin family.</text>
</comment>
<evidence type="ECO:0000256" key="16">
    <source>
        <dbReference type="PROSITE-ProRule" id="PRU10141"/>
    </source>
</evidence>
<evidence type="ECO:0000256" key="7">
    <source>
        <dbReference type="ARBA" id="ARBA00022692"/>
    </source>
</evidence>
<dbReference type="EMBL" id="JBFOLK010000001">
    <property type="protein sequence ID" value="KAL2542007.1"/>
    <property type="molecule type" value="Genomic_DNA"/>
</dbReference>
<dbReference type="SMART" id="SM00220">
    <property type="entry name" value="S_TKc"/>
    <property type="match status" value="1"/>
</dbReference>
<feature type="binding site" evidence="16">
    <location>
        <position position="71"/>
    </location>
    <ligand>
        <name>ATP</name>
        <dbReference type="ChEBI" id="CHEBI:30616"/>
    </ligand>
</feature>
<dbReference type="InterPro" id="IPR017441">
    <property type="entry name" value="Protein_kinase_ATP_BS"/>
</dbReference>
<dbReference type="GO" id="GO:0016301">
    <property type="term" value="F:kinase activity"/>
    <property type="evidence" value="ECO:0007669"/>
    <property type="project" value="UniProtKB-KW"/>
</dbReference>
<dbReference type="PROSITE" id="PS00107">
    <property type="entry name" value="PROTEIN_KINASE_ATP"/>
    <property type="match status" value="1"/>
</dbReference>
<sequence>MKKFCKCLFCFSENQPKIGSNKNRDYPWDIYTLKELVHATNNFHNDNKIGEGGFGSVYWGRTSKGFEIAVKRLKAMTAKAEMEFAVEVEVLGRVRHKNLLGLRGFYAGGDERLIVYDYMPNHSLITHLHGQLAADCLLDWPRRINIAIGAAEGIAYLHHEANPHIIHRDIKASNVLLDSEFQAKVADFGFAKLIPEGVTHLTTRVKGTLGYLAPEYAMWGKVSESCDVYSFGILLLEIISARKPLEKLPGGVKRDIVQWAIPYVQKGAFDHIADPSQPKMILSADRMKEKCPLLLNWQFQMPKKTLSMMENNEGITGHLRSTRLGPSRTGLVPLREPEIRNPANSDSDCAGAVLSKDVPLDANKKTWLRVYIPRKVKISSSSSKLPVIIYYHGGGFVFCNADSAVYDVFCKGLVEKVGVMVISLDYSLAPEHRLPAAYEDAMDGLYWIKTAQDDWLVQYADLNNCFLCGTSAGGNLAYHAGLMAAAAGMELLPVKINGLILHHPYFSGRKRTGSEERLKNDPLLPLYSIDQMFDLSLPEGADHDHEYCNPLVNGGSKNIDLMKSMGWRVLVTGCFDDPLMDAGLECAKMLEGKGMQTVKFFSDGYHAMEVFDATMSGPLYDVIKDFIYCRSNSKE</sequence>
<evidence type="ECO:0000256" key="12">
    <source>
        <dbReference type="ARBA" id="ARBA00022989"/>
    </source>
</evidence>
<comment type="similarity">
    <text evidence="4">Belongs to the 'GDXG' lipolytic enzyme family.</text>
</comment>
<protein>
    <submittedName>
        <fullName evidence="18">Protein kinase domain-containing protein</fullName>
    </submittedName>
</protein>
<proteinExistence type="inferred from homology"/>
<gene>
    <name evidence="18" type="ORF">Adt_02985</name>
</gene>
<evidence type="ECO:0000256" key="14">
    <source>
        <dbReference type="ARBA" id="ARBA00023170"/>
    </source>
</evidence>
<evidence type="ECO:0000256" key="13">
    <source>
        <dbReference type="ARBA" id="ARBA00023136"/>
    </source>
</evidence>
<dbReference type="AlphaFoldDB" id="A0ABD1VX83"/>
<dbReference type="SUPFAM" id="SSF53474">
    <property type="entry name" value="alpha/beta-Hydrolases"/>
    <property type="match status" value="1"/>
</dbReference>
<evidence type="ECO:0000256" key="11">
    <source>
        <dbReference type="ARBA" id="ARBA00022840"/>
    </source>
</evidence>
<evidence type="ECO:0000256" key="9">
    <source>
        <dbReference type="ARBA" id="ARBA00022741"/>
    </source>
</evidence>
<keyword evidence="5" id="KW-1003">Cell membrane</keyword>
<keyword evidence="8" id="KW-0732">Signal</keyword>
<evidence type="ECO:0000256" key="2">
    <source>
        <dbReference type="ARBA" id="ARBA00008536"/>
    </source>
</evidence>
<evidence type="ECO:0000256" key="1">
    <source>
        <dbReference type="ARBA" id="ARBA00004251"/>
    </source>
</evidence>
<dbReference type="PANTHER" id="PTHR47973">
    <property type="entry name" value="CYSTEINE-RICH RECEPTOR-LIKE PROTEIN KINASE 3"/>
    <property type="match status" value="1"/>
</dbReference>
<dbReference type="InterPro" id="IPR052059">
    <property type="entry name" value="CR_Ser/Thr_kinase"/>
</dbReference>
<dbReference type="GO" id="GO:0002229">
    <property type="term" value="P:defense response to oomycetes"/>
    <property type="evidence" value="ECO:0007669"/>
    <property type="project" value="UniProtKB-ARBA"/>
</dbReference>
<dbReference type="Gene3D" id="3.40.50.1820">
    <property type="entry name" value="alpha/beta hydrolase"/>
    <property type="match status" value="1"/>
</dbReference>
<evidence type="ECO:0000256" key="6">
    <source>
        <dbReference type="ARBA" id="ARBA00022679"/>
    </source>
</evidence>
<keyword evidence="7" id="KW-0812">Transmembrane</keyword>
<dbReference type="InterPro" id="IPR000719">
    <property type="entry name" value="Prot_kinase_dom"/>
</dbReference>
<name>A0ABD1VX83_9LAMI</name>
<evidence type="ECO:0000256" key="15">
    <source>
        <dbReference type="ARBA" id="ARBA00023180"/>
    </source>
</evidence>
<comment type="subcellular location">
    <subcellularLocation>
        <location evidence="1">Cell membrane</location>
        <topology evidence="1">Single-pass type I membrane protein</topology>
    </subcellularLocation>
</comment>